<sequence length="465" mass="50009">MKKRFLSIALAATLGLSTVACGSNNESESEKEVNEESTEDSYQYNISALLSEDNTYNENLLKGFSDALSDYLGDEHFVITTSSVSEDASSDDIANTAVKNGSDMIFTAGKQTLSSATSATDTIPIIATGIIDFKGTLRIASLDGKSWDKTTGKNVTGISSKPSIVDQVSLMIEATDDLQTVGIFFSPEDTDAIYQNEIFEAYLDQAGIPWKEYLIPASDTATDYAVEEEEQNSTALTPSKFVAFSAKEGMDNNVVALNEDSVLGLNSPSSTRVALQSDFWTGGKVVRTSSKVDDETSEDEEESAESTDSASVKSSNGDSSEESEEEITLESRIQEACDECSAIYIPFGSMLTDQMDIIGEIATDEKVTVVAGDTTIGENALVTLFSDPYSLGYAAGKKAVRVFNGDDITTIKIGYGSSDDSVKLYNGKIAEEFGMEFPKSFSEIDDFLSTYVYGSNTARYSIAGE</sequence>
<proteinExistence type="predicted"/>
<dbReference type="Pfam" id="PF04392">
    <property type="entry name" value="ABC_sub_bind"/>
    <property type="match status" value="2"/>
</dbReference>
<accession>A0A1H7GZW5</accession>
<keyword evidence="2" id="KW-0732">Signal</keyword>
<evidence type="ECO:0000256" key="2">
    <source>
        <dbReference type="SAM" id="SignalP"/>
    </source>
</evidence>
<dbReference type="Gene3D" id="3.40.50.2300">
    <property type="match status" value="4"/>
</dbReference>
<feature type="compositionally biased region" description="Low complexity" evidence="1">
    <location>
        <begin position="306"/>
        <end position="318"/>
    </location>
</feature>
<evidence type="ECO:0000313" key="3">
    <source>
        <dbReference type="EMBL" id="SEK43027.1"/>
    </source>
</evidence>
<dbReference type="RefSeq" id="WP_074789571.1">
    <property type="nucleotide sequence ID" value="NZ_FNZX01000005.1"/>
</dbReference>
<keyword evidence="4" id="KW-1185">Reference proteome</keyword>
<protein>
    <submittedName>
        <fullName evidence="3">Putative ABC transport system substrate-binding protein</fullName>
    </submittedName>
</protein>
<feature type="compositionally biased region" description="Acidic residues" evidence="1">
    <location>
        <begin position="319"/>
        <end position="328"/>
    </location>
</feature>
<dbReference type="AlphaFoldDB" id="A0A1H7GZW5"/>
<dbReference type="EMBL" id="FNZX01000005">
    <property type="protein sequence ID" value="SEK43027.1"/>
    <property type="molecule type" value="Genomic_DNA"/>
</dbReference>
<dbReference type="PANTHER" id="PTHR35271">
    <property type="entry name" value="ABC TRANSPORTER, SUBSTRATE-BINDING LIPOPROTEIN-RELATED"/>
    <property type="match status" value="1"/>
</dbReference>
<dbReference type="PANTHER" id="PTHR35271:SF1">
    <property type="entry name" value="ABC TRANSPORTER, SUBSTRATE-BINDING LIPOPROTEIN"/>
    <property type="match status" value="1"/>
</dbReference>
<dbReference type="InterPro" id="IPR007487">
    <property type="entry name" value="ABC_transpt-TYRBP-like"/>
</dbReference>
<dbReference type="PROSITE" id="PS51257">
    <property type="entry name" value="PROKAR_LIPOPROTEIN"/>
    <property type="match status" value="1"/>
</dbReference>
<feature type="signal peptide" evidence="2">
    <location>
        <begin position="1"/>
        <end position="22"/>
    </location>
</feature>
<feature type="region of interest" description="Disordered" evidence="1">
    <location>
        <begin position="288"/>
        <end position="331"/>
    </location>
</feature>
<name>A0A1H7GZW5_9FIRM</name>
<evidence type="ECO:0000313" key="4">
    <source>
        <dbReference type="Proteomes" id="UP000182321"/>
    </source>
</evidence>
<feature type="chain" id="PRO_5039693800" evidence="2">
    <location>
        <begin position="23"/>
        <end position="465"/>
    </location>
</feature>
<dbReference type="Proteomes" id="UP000182321">
    <property type="component" value="Unassembled WGS sequence"/>
</dbReference>
<feature type="compositionally biased region" description="Acidic residues" evidence="1">
    <location>
        <begin position="295"/>
        <end position="305"/>
    </location>
</feature>
<gene>
    <name evidence="3" type="ORF">SAMN02910377_00846</name>
</gene>
<reference evidence="4" key="1">
    <citation type="submission" date="2016-10" db="EMBL/GenBank/DDBJ databases">
        <authorList>
            <person name="Varghese N."/>
        </authorList>
    </citation>
    <scope>NUCLEOTIDE SEQUENCE [LARGE SCALE GENOMIC DNA]</scope>
    <source>
        <strain evidence="4">ACV-9</strain>
    </source>
</reference>
<organism evidence="3 4">
    <name type="scientific">Pseudobutyrivibrio ruminis</name>
    <dbReference type="NCBI Taxonomy" id="46206"/>
    <lineage>
        <taxon>Bacteria</taxon>
        <taxon>Bacillati</taxon>
        <taxon>Bacillota</taxon>
        <taxon>Clostridia</taxon>
        <taxon>Lachnospirales</taxon>
        <taxon>Lachnospiraceae</taxon>
        <taxon>Pseudobutyrivibrio</taxon>
    </lineage>
</organism>
<evidence type="ECO:0000256" key="1">
    <source>
        <dbReference type="SAM" id="MobiDB-lite"/>
    </source>
</evidence>